<sequence length="501" mass="55364">MPEDEQDNRLSLFTSEPVRPGSDIPVFYQSQESKPNNWIGLHREGENDFCAFAHAPGSAGVATFSGSSFDRRGGVGPGNYQLYLYEGSGRTVLAGPVALRLTSAPYFLVDSLTAANVLAGRECRVALRGLLEAFGQEVTFAKVRGDFWLEVTGDGTVVGVAPESAAGRYGLITVAARARTSGERTTVTVRVPVRPEQGPLVDDLRVATWNLWYDATQVWAAKAKVLRMVAEQNLDVVAMQEVRREYGTVKELAERLGWYFQEHPGAKDVGVMSRYPIDEGRSGHGQEFLRSAVSVDDLLVHVCCVHLDYHSYGPFKAPEGTRRFTAAVQQEEKRSRRAAEMRDQILAEIAPQLDAAHRSPVIVLGDFNCPSHLDWASEVASAPVNWPATLLLEEAGLQDSYRVAHPDPGAHPGLTWSPAQPWDETYLDPARVEPQDRVDFIFHKGDRLRVADSVTYVAGQPAPAEDHPQWKKSSSCPAPLWWYNAWPSDHAAVVTTYRVDR</sequence>
<organism evidence="2 3">
    <name type="scientific">Streptomyces huasconensis</name>
    <dbReference type="NCBI Taxonomy" id="1854574"/>
    <lineage>
        <taxon>Bacteria</taxon>
        <taxon>Bacillati</taxon>
        <taxon>Actinomycetota</taxon>
        <taxon>Actinomycetes</taxon>
        <taxon>Kitasatosporales</taxon>
        <taxon>Streptomycetaceae</taxon>
        <taxon>Streptomyces</taxon>
    </lineage>
</organism>
<feature type="domain" description="Endonuclease/exonuclease/phosphatase" evidence="1">
    <location>
        <begin position="207"/>
        <end position="490"/>
    </location>
</feature>
<evidence type="ECO:0000313" key="2">
    <source>
        <dbReference type="EMBL" id="MEW2362092.1"/>
    </source>
</evidence>
<keyword evidence="2" id="KW-0255">Endonuclease</keyword>
<dbReference type="InterPro" id="IPR036691">
    <property type="entry name" value="Endo/exonu/phosph_ase_sf"/>
</dbReference>
<reference evidence="2 3" key="1">
    <citation type="submission" date="2024-06" db="EMBL/GenBank/DDBJ databases">
        <title>The Natural Products Discovery Center: Release of the First 8490 Sequenced Strains for Exploring Actinobacteria Biosynthetic Diversity.</title>
        <authorList>
            <person name="Kalkreuter E."/>
            <person name="Kautsar S.A."/>
            <person name="Yang D."/>
            <person name="Bader C.D."/>
            <person name="Teijaro C.N."/>
            <person name="Fluegel L."/>
            <person name="Davis C.M."/>
            <person name="Simpson J.R."/>
            <person name="Lauterbach L."/>
            <person name="Steele A.D."/>
            <person name="Gui C."/>
            <person name="Meng S."/>
            <person name="Li G."/>
            <person name="Viehrig K."/>
            <person name="Ye F."/>
            <person name="Su P."/>
            <person name="Kiefer A.F."/>
            <person name="Nichols A."/>
            <person name="Cepeda A.J."/>
            <person name="Yan W."/>
            <person name="Fan B."/>
            <person name="Jiang Y."/>
            <person name="Adhikari A."/>
            <person name="Zheng C.-J."/>
            <person name="Schuster L."/>
            <person name="Cowan T.M."/>
            <person name="Smanski M.J."/>
            <person name="Chevrette M.G."/>
            <person name="De Carvalho L.P.S."/>
            <person name="Shen B."/>
        </authorList>
    </citation>
    <scope>NUCLEOTIDE SEQUENCE [LARGE SCALE GENOMIC DNA]</scope>
    <source>
        <strain evidence="2 3">NPDC047833</strain>
    </source>
</reference>
<comment type="caution">
    <text evidence="2">The sequence shown here is derived from an EMBL/GenBank/DDBJ whole genome shotgun (WGS) entry which is preliminary data.</text>
</comment>
<dbReference type="Gene3D" id="3.60.10.10">
    <property type="entry name" value="Endonuclease/exonuclease/phosphatase"/>
    <property type="match status" value="1"/>
</dbReference>
<keyword evidence="2" id="KW-0378">Hydrolase</keyword>
<dbReference type="SUPFAM" id="SSF56219">
    <property type="entry name" value="DNase I-like"/>
    <property type="match status" value="1"/>
</dbReference>
<evidence type="ECO:0000313" key="3">
    <source>
        <dbReference type="Proteomes" id="UP001553843"/>
    </source>
</evidence>
<gene>
    <name evidence="2" type="ORF">AB0887_09045</name>
</gene>
<dbReference type="EMBL" id="JBEYRS010000003">
    <property type="protein sequence ID" value="MEW2362092.1"/>
    <property type="molecule type" value="Genomic_DNA"/>
</dbReference>
<dbReference type="Proteomes" id="UP001553843">
    <property type="component" value="Unassembled WGS sequence"/>
</dbReference>
<accession>A0ABV3LRL7</accession>
<name>A0ABV3LRL7_9ACTN</name>
<dbReference type="GO" id="GO:0004519">
    <property type="term" value="F:endonuclease activity"/>
    <property type="evidence" value="ECO:0007669"/>
    <property type="project" value="UniProtKB-KW"/>
</dbReference>
<protein>
    <submittedName>
        <fullName evidence="2">Endonuclease/exonuclease/phosphatase family protein</fullName>
    </submittedName>
</protein>
<proteinExistence type="predicted"/>
<dbReference type="InterPro" id="IPR005135">
    <property type="entry name" value="Endo/exonuclease/phosphatase"/>
</dbReference>
<keyword evidence="3" id="KW-1185">Reference proteome</keyword>
<dbReference type="Pfam" id="PF03372">
    <property type="entry name" value="Exo_endo_phos"/>
    <property type="match status" value="1"/>
</dbReference>
<keyword evidence="2" id="KW-0540">Nuclease</keyword>
<dbReference type="RefSeq" id="WP_359771436.1">
    <property type="nucleotide sequence ID" value="NZ_JBEYRR010000001.1"/>
</dbReference>
<dbReference type="PANTHER" id="PTHR41349:SF1">
    <property type="entry name" value="PROTEIN CBG08683"/>
    <property type="match status" value="1"/>
</dbReference>
<evidence type="ECO:0000259" key="1">
    <source>
        <dbReference type="Pfam" id="PF03372"/>
    </source>
</evidence>
<dbReference type="PANTHER" id="PTHR41349">
    <property type="match status" value="1"/>
</dbReference>